<dbReference type="Proteomes" id="UP000194137">
    <property type="component" value="Chromosome"/>
</dbReference>
<sequence length="95" mass="10330">MKLTPTQVEQTLDQFPAQAIPESHPVMSELTRLFGDHTFFLDGQGLSIVESTQSDGDTKQKTGVVINLANWADSTRTQLAPHEPVPTDIAVQLAA</sequence>
<protein>
    <submittedName>
        <fullName evidence="1">Uncharacterized protein</fullName>
    </submittedName>
</protein>
<keyword evidence="2" id="KW-1185">Reference proteome</keyword>
<dbReference type="EMBL" id="CP021112">
    <property type="protein sequence ID" value="ARQ01324.1"/>
    <property type="molecule type" value="Genomic_DNA"/>
</dbReference>
<dbReference type="RefSeq" id="WP_086089719.1">
    <property type="nucleotide sequence ID" value="NZ_CP021112.1"/>
</dbReference>
<proteinExistence type="predicted"/>
<gene>
    <name evidence="1" type="ORF">CAK95_21165</name>
</gene>
<evidence type="ECO:0000313" key="1">
    <source>
        <dbReference type="EMBL" id="ARQ01324.1"/>
    </source>
</evidence>
<dbReference type="OrthoDB" id="8245284at2"/>
<evidence type="ECO:0000313" key="2">
    <source>
        <dbReference type="Proteomes" id="UP000194137"/>
    </source>
</evidence>
<dbReference type="AlphaFoldDB" id="A0A1W6ZVC1"/>
<accession>A0A1W6ZVC1</accession>
<organism evidence="1 2">
    <name type="scientific">Pseudorhodoplanes sinuspersici</name>
    <dbReference type="NCBI Taxonomy" id="1235591"/>
    <lineage>
        <taxon>Bacteria</taxon>
        <taxon>Pseudomonadati</taxon>
        <taxon>Pseudomonadota</taxon>
        <taxon>Alphaproteobacteria</taxon>
        <taxon>Hyphomicrobiales</taxon>
        <taxon>Pseudorhodoplanes</taxon>
    </lineage>
</organism>
<name>A0A1W6ZVC1_9HYPH</name>
<reference evidence="1 2" key="1">
    <citation type="submission" date="2017-05" db="EMBL/GenBank/DDBJ databases">
        <title>Full genome sequence of Pseudorhodoplanes sinuspersici.</title>
        <authorList>
            <person name="Dastgheib S.M.M."/>
            <person name="Shavandi M."/>
            <person name="Tirandaz H."/>
        </authorList>
    </citation>
    <scope>NUCLEOTIDE SEQUENCE [LARGE SCALE GENOMIC DNA]</scope>
    <source>
        <strain evidence="1 2">RIPI110</strain>
    </source>
</reference>
<dbReference type="KEGG" id="psin:CAK95_21165"/>